<dbReference type="PANTHER" id="PTHR11662:SF442">
    <property type="entry name" value="MAJOR FACILITATOR SUPERFAMILY (MFS) PROFILE DOMAIN-CONTAINING PROTEIN"/>
    <property type="match status" value="1"/>
</dbReference>
<sequence>MISYSVLAILVCTWAVPFVVYFLPHYLFTSPFAFLWDLLKSFVLVSMISYLPEFNRAVLGLQLSSNGKWSALPFAIQVFSKILFAFLADWMKSKNQCQFGHQIFNSIASFGCAICMLIVSITSDSMIMLTFLCIGLTLTSAMWLAIIQAPAYTAAVSAYGQVFSQLASISAPIIIVDEEVDNCKSDSSHPSRVQRISIMDENGDVYMAGAEQQLKEPF</sequence>
<keyword evidence="4 5" id="KW-0472">Membrane</keyword>
<feature type="transmembrane region" description="Helical" evidence="5">
    <location>
        <begin position="71"/>
        <end position="91"/>
    </location>
</feature>
<keyword evidence="6" id="KW-1185">Reference proteome</keyword>
<dbReference type="Proteomes" id="UP000887574">
    <property type="component" value="Unplaced"/>
</dbReference>
<evidence type="ECO:0000256" key="3">
    <source>
        <dbReference type="ARBA" id="ARBA00022989"/>
    </source>
</evidence>
<dbReference type="AlphaFoldDB" id="A0A915DCC8"/>
<protein>
    <submittedName>
        <fullName evidence="7">Uncharacterized protein</fullName>
    </submittedName>
</protein>
<evidence type="ECO:0000313" key="6">
    <source>
        <dbReference type="Proteomes" id="UP000887574"/>
    </source>
</evidence>
<comment type="subcellular location">
    <subcellularLocation>
        <location evidence="1">Membrane</location>
        <topology evidence="1">Multi-pass membrane protein</topology>
    </subcellularLocation>
</comment>
<evidence type="ECO:0000313" key="7">
    <source>
        <dbReference type="WBParaSite" id="jg17935"/>
    </source>
</evidence>
<reference evidence="7" key="1">
    <citation type="submission" date="2022-11" db="UniProtKB">
        <authorList>
            <consortium name="WormBaseParasite"/>
        </authorList>
    </citation>
    <scope>IDENTIFICATION</scope>
</reference>
<keyword evidence="3 5" id="KW-1133">Transmembrane helix</keyword>
<organism evidence="6 7">
    <name type="scientific">Ditylenchus dipsaci</name>
    <dbReference type="NCBI Taxonomy" id="166011"/>
    <lineage>
        <taxon>Eukaryota</taxon>
        <taxon>Metazoa</taxon>
        <taxon>Ecdysozoa</taxon>
        <taxon>Nematoda</taxon>
        <taxon>Chromadorea</taxon>
        <taxon>Rhabditida</taxon>
        <taxon>Tylenchina</taxon>
        <taxon>Tylenchomorpha</taxon>
        <taxon>Sphaerularioidea</taxon>
        <taxon>Anguinidae</taxon>
        <taxon>Anguininae</taxon>
        <taxon>Ditylenchus</taxon>
    </lineage>
</organism>
<name>A0A915DCC8_9BILA</name>
<feature type="transmembrane region" description="Helical" evidence="5">
    <location>
        <begin position="127"/>
        <end position="147"/>
    </location>
</feature>
<feature type="transmembrane region" description="Helical" evidence="5">
    <location>
        <begin position="6"/>
        <end position="27"/>
    </location>
</feature>
<proteinExistence type="predicted"/>
<dbReference type="GO" id="GO:0016020">
    <property type="term" value="C:membrane"/>
    <property type="evidence" value="ECO:0007669"/>
    <property type="project" value="UniProtKB-SubCell"/>
</dbReference>
<evidence type="ECO:0000256" key="4">
    <source>
        <dbReference type="ARBA" id="ARBA00023136"/>
    </source>
</evidence>
<dbReference type="WBParaSite" id="jg17935">
    <property type="protein sequence ID" value="jg17935"/>
    <property type="gene ID" value="jg17935"/>
</dbReference>
<feature type="transmembrane region" description="Helical" evidence="5">
    <location>
        <begin position="103"/>
        <end position="121"/>
    </location>
</feature>
<evidence type="ECO:0000256" key="2">
    <source>
        <dbReference type="ARBA" id="ARBA00022692"/>
    </source>
</evidence>
<dbReference type="SUPFAM" id="SSF103473">
    <property type="entry name" value="MFS general substrate transporter"/>
    <property type="match status" value="1"/>
</dbReference>
<dbReference type="GO" id="GO:0006820">
    <property type="term" value="P:monoatomic anion transport"/>
    <property type="evidence" value="ECO:0007669"/>
    <property type="project" value="TreeGrafter"/>
</dbReference>
<keyword evidence="2 5" id="KW-0812">Transmembrane</keyword>
<accession>A0A915DCC8</accession>
<dbReference type="InterPro" id="IPR036259">
    <property type="entry name" value="MFS_trans_sf"/>
</dbReference>
<dbReference type="InterPro" id="IPR050382">
    <property type="entry name" value="MFS_Na/Anion_cotransporter"/>
</dbReference>
<dbReference type="PANTHER" id="PTHR11662">
    <property type="entry name" value="SOLUTE CARRIER FAMILY 17"/>
    <property type="match status" value="1"/>
</dbReference>
<evidence type="ECO:0000256" key="5">
    <source>
        <dbReference type="SAM" id="Phobius"/>
    </source>
</evidence>
<dbReference type="GO" id="GO:0022857">
    <property type="term" value="F:transmembrane transporter activity"/>
    <property type="evidence" value="ECO:0007669"/>
    <property type="project" value="TreeGrafter"/>
</dbReference>
<evidence type="ECO:0000256" key="1">
    <source>
        <dbReference type="ARBA" id="ARBA00004141"/>
    </source>
</evidence>